<reference evidence="12" key="1">
    <citation type="journal article" date="2013" name="Nature">
        <title>Pan genome of the phytoplankton Emiliania underpins its global distribution.</title>
        <authorList>
            <person name="Read B.A."/>
            <person name="Kegel J."/>
            <person name="Klute M.J."/>
            <person name="Kuo A."/>
            <person name="Lefebvre S.C."/>
            <person name="Maumus F."/>
            <person name="Mayer C."/>
            <person name="Miller J."/>
            <person name="Monier A."/>
            <person name="Salamov A."/>
            <person name="Young J."/>
            <person name="Aguilar M."/>
            <person name="Claverie J.M."/>
            <person name="Frickenhaus S."/>
            <person name="Gonzalez K."/>
            <person name="Herman E.K."/>
            <person name="Lin Y.C."/>
            <person name="Napier J."/>
            <person name="Ogata H."/>
            <person name="Sarno A.F."/>
            <person name="Shmutz J."/>
            <person name="Schroeder D."/>
            <person name="de Vargas C."/>
            <person name="Verret F."/>
            <person name="von Dassow P."/>
            <person name="Valentin K."/>
            <person name="Van de Peer Y."/>
            <person name="Wheeler G."/>
            <person name="Dacks J.B."/>
            <person name="Delwiche C.F."/>
            <person name="Dyhrman S.T."/>
            <person name="Glockner G."/>
            <person name="John U."/>
            <person name="Richards T."/>
            <person name="Worden A.Z."/>
            <person name="Zhang X."/>
            <person name="Grigoriev I.V."/>
            <person name="Allen A.E."/>
            <person name="Bidle K."/>
            <person name="Borodovsky M."/>
            <person name="Bowler C."/>
            <person name="Brownlee C."/>
            <person name="Cock J.M."/>
            <person name="Elias M."/>
            <person name="Gladyshev V.N."/>
            <person name="Groth M."/>
            <person name="Guda C."/>
            <person name="Hadaegh A."/>
            <person name="Iglesias-Rodriguez M.D."/>
            <person name="Jenkins J."/>
            <person name="Jones B.M."/>
            <person name="Lawson T."/>
            <person name="Leese F."/>
            <person name="Lindquist E."/>
            <person name="Lobanov A."/>
            <person name="Lomsadze A."/>
            <person name="Malik S.B."/>
            <person name="Marsh M.E."/>
            <person name="Mackinder L."/>
            <person name="Mock T."/>
            <person name="Mueller-Roeber B."/>
            <person name="Pagarete A."/>
            <person name="Parker M."/>
            <person name="Probert I."/>
            <person name="Quesneville H."/>
            <person name="Raines C."/>
            <person name="Rensing S.A."/>
            <person name="Riano-Pachon D.M."/>
            <person name="Richier S."/>
            <person name="Rokitta S."/>
            <person name="Shiraiwa Y."/>
            <person name="Soanes D.M."/>
            <person name="van der Giezen M."/>
            <person name="Wahlund T.M."/>
            <person name="Williams B."/>
            <person name="Wilson W."/>
            <person name="Wolfe G."/>
            <person name="Wurch L.L."/>
        </authorList>
    </citation>
    <scope>NUCLEOTIDE SEQUENCE</scope>
</reference>
<evidence type="ECO:0000256" key="3">
    <source>
        <dbReference type="ARBA" id="ARBA00022676"/>
    </source>
</evidence>
<comment type="similarity">
    <text evidence="2">Belongs to the glycosyltransferase 29 family.</text>
</comment>
<dbReference type="PANTHER" id="PTHR11987">
    <property type="entry name" value="ALPHA-2,8-SIALYLTRANSFERASE"/>
    <property type="match status" value="1"/>
</dbReference>
<keyword evidence="7" id="KW-1133">Transmembrane helix</keyword>
<dbReference type="Proteomes" id="UP000013827">
    <property type="component" value="Unassembled WGS sequence"/>
</dbReference>
<dbReference type="PANTHER" id="PTHR11987:SF36">
    <property type="entry name" value="SIA-ALPHA-2,3-GAL-BETA-1,4-GLCNAC-R:ALPHA 2,8-SIALYLTRANSFERASE"/>
    <property type="match status" value="1"/>
</dbReference>
<reference evidence="11" key="2">
    <citation type="submission" date="2024-10" db="UniProtKB">
        <authorList>
            <consortium name="EnsemblProtists"/>
        </authorList>
    </citation>
    <scope>IDENTIFICATION</scope>
</reference>
<keyword evidence="3" id="KW-0328">Glycosyltransferase</keyword>
<keyword evidence="6" id="KW-0735">Signal-anchor</keyword>
<evidence type="ECO:0000313" key="12">
    <source>
        <dbReference type="Proteomes" id="UP000013827"/>
    </source>
</evidence>
<keyword evidence="10" id="KW-0325">Glycoprotein</keyword>
<accession>A0A0D3K1L4</accession>
<keyword evidence="12" id="KW-1185">Reference proteome</keyword>
<evidence type="ECO:0000256" key="4">
    <source>
        <dbReference type="ARBA" id="ARBA00022679"/>
    </source>
</evidence>
<keyword evidence="5" id="KW-0812">Transmembrane</keyword>
<evidence type="ECO:0000256" key="1">
    <source>
        <dbReference type="ARBA" id="ARBA00004323"/>
    </source>
</evidence>
<protein>
    <submittedName>
        <fullName evidence="11">Uncharacterized protein</fullName>
    </submittedName>
</protein>
<dbReference type="KEGG" id="ehx:EMIHUDRAFT_456754"/>
<dbReference type="PaxDb" id="2903-EOD29649"/>
<keyword evidence="8" id="KW-0333">Golgi apparatus</keyword>
<evidence type="ECO:0000313" key="11">
    <source>
        <dbReference type="EnsemblProtists" id="EOD29649"/>
    </source>
</evidence>
<dbReference type="GeneID" id="17274924"/>
<dbReference type="GO" id="GO:0008373">
    <property type="term" value="F:sialyltransferase activity"/>
    <property type="evidence" value="ECO:0007669"/>
    <property type="project" value="InterPro"/>
</dbReference>
<dbReference type="InterPro" id="IPR038578">
    <property type="entry name" value="GT29-like_sf"/>
</dbReference>
<evidence type="ECO:0000256" key="5">
    <source>
        <dbReference type="ARBA" id="ARBA00022692"/>
    </source>
</evidence>
<evidence type="ECO:0000256" key="2">
    <source>
        <dbReference type="ARBA" id="ARBA00006003"/>
    </source>
</evidence>
<dbReference type="Gene3D" id="3.90.1480.20">
    <property type="entry name" value="Glycosyl transferase family 29"/>
    <property type="match status" value="2"/>
</dbReference>
<evidence type="ECO:0000256" key="8">
    <source>
        <dbReference type="ARBA" id="ARBA00023034"/>
    </source>
</evidence>
<dbReference type="EnsemblProtists" id="EOD29649">
    <property type="protein sequence ID" value="EOD29649"/>
    <property type="gene ID" value="EMIHUDRAFT_456754"/>
</dbReference>
<keyword evidence="4" id="KW-0808">Transferase</keyword>
<sequence>MASTPCQVELLQQNSFARCTLGKTFGCTGASSIWVANCRGRFRCGPNGVPFRCGFPPGAAKYSCRCSGARRAHTPLQLTADDFRSLSPYFHTADADRLVASETTPRFSNTSEVREWQRLTRARLRGVWTTDRPHASCAVVGSSAALLARRLGSEIDSHALVIRANQACYCWRSIATDADPRFHPSAWRRAQRLIHVNHTRCARVGCYPSTGAMAVLYAIDNCRRVTVYGFGSNEAQRMHLLATFLQVASGKLARLESRDGRQQYGKADYFAETAAYHDVVQEWAWLGRLHASGALTWRGQPAVAPDADSYGRWHQMEPTRRR</sequence>
<dbReference type="RefSeq" id="XP_005782078.1">
    <property type="nucleotide sequence ID" value="XM_005782021.1"/>
</dbReference>
<dbReference type="HOGENOM" id="CLU_864466_0_0_1"/>
<name>A0A0D3K1L4_EMIH1</name>
<organism evidence="11 12">
    <name type="scientific">Emiliania huxleyi (strain CCMP1516)</name>
    <dbReference type="NCBI Taxonomy" id="280463"/>
    <lineage>
        <taxon>Eukaryota</taxon>
        <taxon>Haptista</taxon>
        <taxon>Haptophyta</taxon>
        <taxon>Prymnesiophyceae</taxon>
        <taxon>Isochrysidales</taxon>
        <taxon>Noelaerhabdaceae</taxon>
        <taxon>Emiliania</taxon>
    </lineage>
</organism>
<keyword evidence="9" id="KW-0472">Membrane</keyword>
<proteinExistence type="inferred from homology"/>
<dbReference type="InterPro" id="IPR050943">
    <property type="entry name" value="Glycosyltr_29_Sialyltrsf"/>
</dbReference>
<evidence type="ECO:0000256" key="9">
    <source>
        <dbReference type="ARBA" id="ARBA00023136"/>
    </source>
</evidence>
<dbReference type="InterPro" id="IPR001675">
    <property type="entry name" value="Glyco_trans_29"/>
</dbReference>
<evidence type="ECO:0000256" key="10">
    <source>
        <dbReference type="ARBA" id="ARBA00023180"/>
    </source>
</evidence>
<dbReference type="GO" id="GO:0000139">
    <property type="term" value="C:Golgi membrane"/>
    <property type="evidence" value="ECO:0007669"/>
    <property type="project" value="UniProtKB-SubCell"/>
</dbReference>
<evidence type="ECO:0000256" key="7">
    <source>
        <dbReference type="ARBA" id="ARBA00022989"/>
    </source>
</evidence>
<evidence type="ECO:0000256" key="6">
    <source>
        <dbReference type="ARBA" id="ARBA00022968"/>
    </source>
</evidence>
<dbReference type="AlphaFoldDB" id="A0A0D3K1L4"/>
<comment type="subcellular location">
    <subcellularLocation>
        <location evidence="1">Golgi apparatus membrane</location>
        <topology evidence="1">Single-pass type II membrane protein</topology>
    </subcellularLocation>
</comment>
<dbReference type="Pfam" id="PF00777">
    <property type="entry name" value="Glyco_transf_29"/>
    <property type="match status" value="2"/>
</dbReference>